<evidence type="ECO:0000256" key="5">
    <source>
        <dbReference type="ARBA" id="ARBA00023098"/>
    </source>
</evidence>
<dbReference type="RefSeq" id="WP_271431980.1">
    <property type="nucleotide sequence ID" value="NZ_JAQIOY010000002.1"/>
</dbReference>
<comment type="catalytic activity">
    <reaction evidence="7">
        <text>a UDP-3-O-[(3R)-3-hydroxyacyl]-alpha-D-glucosamine + a (3R)-hydroxyacyl-[ACP] = a UDP-2-N,3-O-bis[(3R)-3-hydroxyacyl]-alpha-D-glucosamine + holo-[ACP] + H(+)</text>
        <dbReference type="Rhea" id="RHEA:53836"/>
        <dbReference type="Rhea" id="RHEA-COMP:9685"/>
        <dbReference type="Rhea" id="RHEA-COMP:9945"/>
        <dbReference type="ChEBI" id="CHEBI:15378"/>
        <dbReference type="ChEBI" id="CHEBI:64479"/>
        <dbReference type="ChEBI" id="CHEBI:78827"/>
        <dbReference type="ChEBI" id="CHEBI:137740"/>
        <dbReference type="ChEBI" id="CHEBI:137748"/>
        <dbReference type="EC" id="2.3.1.191"/>
    </reaction>
</comment>
<keyword evidence="5 7" id="KW-0443">Lipid metabolism</keyword>
<evidence type="ECO:0000256" key="4">
    <source>
        <dbReference type="ARBA" id="ARBA00022737"/>
    </source>
</evidence>
<dbReference type="CDD" id="cd03352">
    <property type="entry name" value="LbH_LpxD"/>
    <property type="match status" value="1"/>
</dbReference>
<proteinExistence type="inferred from homology"/>
<dbReference type="InterPro" id="IPR007691">
    <property type="entry name" value="LpxD"/>
</dbReference>
<dbReference type="Gene3D" id="2.160.10.10">
    <property type="entry name" value="Hexapeptide repeat proteins"/>
    <property type="match status" value="1"/>
</dbReference>
<name>A0ABT4XRQ6_9RHOB</name>
<organism evidence="8 9">
    <name type="scientific">Thalassococcus lentus</name>
    <dbReference type="NCBI Taxonomy" id="1210524"/>
    <lineage>
        <taxon>Bacteria</taxon>
        <taxon>Pseudomonadati</taxon>
        <taxon>Pseudomonadota</taxon>
        <taxon>Alphaproteobacteria</taxon>
        <taxon>Rhodobacterales</taxon>
        <taxon>Roseobacteraceae</taxon>
        <taxon>Thalassococcus</taxon>
    </lineage>
</organism>
<gene>
    <name evidence="7" type="primary">lpxD</name>
    <name evidence="8" type="ORF">PFY00_07820</name>
</gene>
<comment type="pathway">
    <text evidence="7">Bacterial outer membrane biogenesis; LPS lipid A biosynthesis.</text>
</comment>
<comment type="subunit">
    <text evidence="7">Homotrimer.</text>
</comment>
<dbReference type="PANTHER" id="PTHR43378:SF2">
    <property type="entry name" value="UDP-3-O-ACYLGLUCOSAMINE N-ACYLTRANSFERASE 1, MITOCHONDRIAL-RELATED"/>
    <property type="match status" value="1"/>
</dbReference>
<dbReference type="Proteomes" id="UP001210720">
    <property type="component" value="Unassembled WGS sequence"/>
</dbReference>
<dbReference type="HAMAP" id="MF_00523">
    <property type="entry name" value="LpxD"/>
    <property type="match status" value="1"/>
</dbReference>
<dbReference type="Gene3D" id="3.40.1390.10">
    <property type="entry name" value="MurE/MurF, N-terminal domain"/>
    <property type="match status" value="1"/>
</dbReference>
<keyword evidence="9" id="KW-1185">Reference proteome</keyword>
<dbReference type="InterPro" id="IPR011004">
    <property type="entry name" value="Trimer_LpxA-like_sf"/>
</dbReference>
<keyword evidence="4 7" id="KW-0677">Repeat</keyword>
<evidence type="ECO:0000313" key="9">
    <source>
        <dbReference type="Proteomes" id="UP001210720"/>
    </source>
</evidence>
<comment type="caution">
    <text evidence="8">The sequence shown here is derived from an EMBL/GenBank/DDBJ whole genome shotgun (WGS) entry which is preliminary data.</text>
</comment>
<dbReference type="PANTHER" id="PTHR43378">
    <property type="entry name" value="UDP-3-O-ACYLGLUCOSAMINE N-ACYLTRANSFERASE"/>
    <property type="match status" value="1"/>
</dbReference>
<evidence type="ECO:0000256" key="7">
    <source>
        <dbReference type="HAMAP-Rule" id="MF_00523"/>
    </source>
</evidence>
<keyword evidence="3 7" id="KW-0808">Transferase</keyword>
<sequence length="365" mass="37570">MPHTLSEIAASLGLEVQGDGSLLIDAVAEPAQAGSHDLALAMKPEFAQGLKDGSAQAAMMWTGADWQAHGLKGAILATRPRYAMAGLSAMMDQGQGYAKEIHPSAVIDPTARIGSDVSIGPLTFIGPNAVIADGCVIGPQVHIGWNAQIGAQSILHAGVKIGAGVRIGQRFIAQPGAVVGADGFSFVTPEPSAVEKARASLGDEGTDEETAQSWARIHSLGGVRIGDDVELGAGSCIDRGTVRDTQVGHGCKFDNLVQIGHNVVIGNDCLICAQVGVAGSTRIGNNVVLGGQSGVSDNLVVGDRAILGGASVVLSNVPAGRVMLGYPAIKMDNHVESYKGLRRLPRLFRDVAALKKAVSKLNGND</sequence>
<dbReference type="EC" id="2.3.1.191" evidence="7"/>
<keyword evidence="6 7" id="KW-0012">Acyltransferase</keyword>
<dbReference type="NCBIfam" id="NF002060">
    <property type="entry name" value="PRK00892.1"/>
    <property type="match status" value="1"/>
</dbReference>
<reference evidence="8 9" key="1">
    <citation type="submission" date="2023-01" db="EMBL/GenBank/DDBJ databases">
        <title>Thalassococcus onchidii sp. nov., isolated from a marine invertebrate from the South China Sea.</title>
        <authorList>
            <person name="Xu S."/>
            <person name="Liu Z."/>
            <person name="Xu Y."/>
        </authorList>
    </citation>
    <scope>NUCLEOTIDE SEQUENCE [LARGE SCALE GENOMIC DNA]</scope>
    <source>
        <strain evidence="8 9">KCTC 32084</strain>
    </source>
</reference>
<comment type="similarity">
    <text evidence="7">Belongs to the transferase hexapeptide repeat family. LpxD subfamily.</text>
</comment>
<protein>
    <recommendedName>
        <fullName evidence="7">UDP-3-O-acylglucosamine N-acyltransferase</fullName>
        <ecNumber evidence="7">2.3.1.191</ecNumber>
    </recommendedName>
</protein>
<evidence type="ECO:0000256" key="3">
    <source>
        <dbReference type="ARBA" id="ARBA00022679"/>
    </source>
</evidence>
<dbReference type="Pfam" id="PF00132">
    <property type="entry name" value="Hexapep"/>
    <property type="match status" value="2"/>
</dbReference>
<dbReference type="SUPFAM" id="SSF51161">
    <property type="entry name" value="Trimeric LpxA-like enzymes"/>
    <property type="match status" value="1"/>
</dbReference>
<evidence type="ECO:0000256" key="6">
    <source>
        <dbReference type="ARBA" id="ARBA00023315"/>
    </source>
</evidence>
<dbReference type="EMBL" id="JAQIOY010000002">
    <property type="protein sequence ID" value="MDA7424628.1"/>
    <property type="molecule type" value="Genomic_DNA"/>
</dbReference>
<accession>A0ABT4XRQ6</accession>
<comment type="function">
    <text evidence="7">Catalyzes the N-acylation of UDP-3-O-acylglucosamine using 3-hydroxyacyl-ACP as the acyl donor. Is involved in the biosynthesis of lipid A, a phosphorylated glycolipid that anchors the lipopolysaccharide to the outer membrane of the cell.</text>
</comment>
<keyword evidence="1 7" id="KW-0444">Lipid biosynthesis</keyword>
<evidence type="ECO:0000313" key="8">
    <source>
        <dbReference type="EMBL" id="MDA7424628.1"/>
    </source>
</evidence>
<dbReference type="InterPro" id="IPR018357">
    <property type="entry name" value="Hexapep_transf_CS"/>
</dbReference>
<evidence type="ECO:0000256" key="1">
    <source>
        <dbReference type="ARBA" id="ARBA00022516"/>
    </source>
</evidence>
<dbReference type="Pfam" id="PF14602">
    <property type="entry name" value="Hexapep_2"/>
    <property type="match status" value="1"/>
</dbReference>
<evidence type="ECO:0000256" key="2">
    <source>
        <dbReference type="ARBA" id="ARBA00022556"/>
    </source>
</evidence>
<keyword evidence="2 7" id="KW-0441">Lipid A biosynthesis</keyword>
<dbReference type="InterPro" id="IPR001451">
    <property type="entry name" value="Hexapep"/>
</dbReference>
<feature type="active site" description="Proton acceptor" evidence="7">
    <location>
        <position position="261"/>
    </location>
</feature>
<dbReference type="PROSITE" id="PS00101">
    <property type="entry name" value="HEXAPEP_TRANSFERASES"/>
    <property type="match status" value="1"/>
</dbReference>